<evidence type="ECO:0000256" key="5">
    <source>
        <dbReference type="ARBA" id="ARBA00023204"/>
    </source>
</evidence>
<dbReference type="Gene3D" id="1.10.8.10">
    <property type="entry name" value="DNA helicase RuvA subunit, C-terminal domain"/>
    <property type="match status" value="1"/>
</dbReference>
<comment type="similarity">
    <text evidence="6">Belongs to the RuvA family.</text>
</comment>
<sequence>MIGKLKGVVDSFGEDHVILDVQGVGYVAHCSARTLQTMPRVGEAATLSIETHVREDMIRLYGFRSDQEREWFRLLQNVQGVGARVALGVLSVLEPAALTTAVAMGDRASVGRAPGVGPKLAARIVAELKDKAPVFGHVDPGAARLAADVTEGAARGAAADAVSALVNLGYAQPQAATAVAAAMRDAGEEAEARTLIRLGLKQLAQGA</sequence>
<keyword evidence="2 6" id="KW-0227">DNA damage</keyword>
<evidence type="ECO:0000313" key="9">
    <source>
        <dbReference type="EMBL" id="MFC3638788.1"/>
    </source>
</evidence>
<evidence type="ECO:0000259" key="7">
    <source>
        <dbReference type="Pfam" id="PF01330"/>
    </source>
</evidence>
<dbReference type="Proteomes" id="UP001595704">
    <property type="component" value="Unassembled WGS sequence"/>
</dbReference>
<evidence type="ECO:0000259" key="8">
    <source>
        <dbReference type="Pfam" id="PF07499"/>
    </source>
</evidence>
<dbReference type="InterPro" id="IPR010994">
    <property type="entry name" value="RuvA_2-like"/>
</dbReference>
<feature type="region of interest" description="Domain I" evidence="6">
    <location>
        <begin position="1"/>
        <end position="64"/>
    </location>
</feature>
<evidence type="ECO:0000256" key="1">
    <source>
        <dbReference type="ARBA" id="ARBA00022490"/>
    </source>
</evidence>
<comment type="subcellular location">
    <subcellularLocation>
        <location evidence="6">Cytoplasm</location>
    </subcellularLocation>
</comment>
<keyword evidence="3 6" id="KW-0238">DNA-binding</keyword>
<dbReference type="SUPFAM" id="SSF50249">
    <property type="entry name" value="Nucleic acid-binding proteins"/>
    <property type="match status" value="1"/>
</dbReference>
<feature type="domain" description="DNA helicase Holliday junction RuvA type" evidence="7">
    <location>
        <begin position="1"/>
        <end position="62"/>
    </location>
</feature>
<dbReference type="Gene3D" id="2.40.50.140">
    <property type="entry name" value="Nucleic acid-binding proteins"/>
    <property type="match status" value="1"/>
</dbReference>
<evidence type="ECO:0000256" key="6">
    <source>
        <dbReference type="HAMAP-Rule" id="MF_00031"/>
    </source>
</evidence>
<keyword evidence="4 6" id="KW-0233">DNA recombination</keyword>
<dbReference type="EMBL" id="JBHRYC010000077">
    <property type="protein sequence ID" value="MFC3638788.1"/>
    <property type="molecule type" value="Genomic_DNA"/>
</dbReference>
<comment type="domain">
    <text evidence="6">Has three domains with a flexible linker between the domains II and III and assumes an 'L' shape. Domain III is highly mobile and contacts RuvB.</text>
</comment>
<evidence type="ECO:0000256" key="2">
    <source>
        <dbReference type="ARBA" id="ARBA00022763"/>
    </source>
</evidence>
<keyword evidence="5 6" id="KW-0234">DNA repair</keyword>
<protein>
    <recommendedName>
        <fullName evidence="6">Holliday junction branch migration complex subunit RuvA</fullName>
    </recommendedName>
</protein>
<name>A0ABV7UKH4_9HYPH</name>
<evidence type="ECO:0000256" key="4">
    <source>
        <dbReference type="ARBA" id="ARBA00023172"/>
    </source>
</evidence>
<feature type="region of interest" description="Domain III" evidence="6">
    <location>
        <begin position="155"/>
        <end position="207"/>
    </location>
</feature>
<dbReference type="Gene3D" id="1.10.150.20">
    <property type="entry name" value="5' to 3' exonuclease, C-terminal subdomain"/>
    <property type="match status" value="1"/>
</dbReference>
<dbReference type="Pfam" id="PF14520">
    <property type="entry name" value="HHH_5"/>
    <property type="match status" value="1"/>
</dbReference>
<dbReference type="Pfam" id="PF07499">
    <property type="entry name" value="RuvA_C"/>
    <property type="match status" value="1"/>
</dbReference>
<organism evidence="9 10">
    <name type="scientific">Camelimonas fluminis</name>
    <dbReference type="NCBI Taxonomy" id="1576911"/>
    <lineage>
        <taxon>Bacteria</taxon>
        <taxon>Pseudomonadati</taxon>
        <taxon>Pseudomonadota</taxon>
        <taxon>Alphaproteobacteria</taxon>
        <taxon>Hyphomicrobiales</taxon>
        <taxon>Chelatococcaceae</taxon>
        <taxon>Camelimonas</taxon>
    </lineage>
</organism>
<dbReference type="NCBIfam" id="TIGR00084">
    <property type="entry name" value="ruvA"/>
    <property type="match status" value="1"/>
</dbReference>
<keyword evidence="1 6" id="KW-0963">Cytoplasm</keyword>
<feature type="domain" description="Holliday junction DNA helicase RuvA C-terminal" evidence="8">
    <location>
        <begin position="157"/>
        <end position="204"/>
    </location>
</feature>
<gene>
    <name evidence="6 9" type="primary">ruvA</name>
    <name evidence="9" type="ORF">ACFONL_15695</name>
</gene>
<dbReference type="InterPro" id="IPR011114">
    <property type="entry name" value="RuvA_C"/>
</dbReference>
<reference evidence="10" key="1">
    <citation type="journal article" date="2019" name="Int. J. Syst. Evol. Microbiol.">
        <title>The Global Catalogue of Microorganisms (GCM) 10K type strain sequencing project: providing services to taxonomists for standard genome sequencing and annotation.</title>
        <authorList>
            <consortium name="The Broad Institute Genomics Platform"/>
            <consortium name="The Broad Institute Genome Sequencing Center for Infectious Disease"/>
            <person name="Wu L."/>
            <person name="Ma J."/>
        </authorList>
    </citation>
    <scope>NUCLEOTIDE SEQUENCE [LARGE SCALE GENOMIC DNA]</scope>
    <source>
        <strain evidence="10">KCTC 42282</strain>
    </source>
</reference>
<dbReference type="GO" id="GO:0016787">
    <property type="term" value="F:hydrolase activity"/>
    <property type="evidence" value="ECO:0007669"/>
    <property type="project" value="UniProtKB-KW"/>
</dbReference>
<dbReference type="InterPro" id="IPR012340">
    <property type="entry name" value="NA-bd_OB-fold"/>
</dbReference>
<dbReference type="GO" id="GO:0003678">
    <property type="term" value="F:DNA helicase activity"/>
    <property type="evidence" value="ECO:0007669"/>
    <property type="project" value="UniProtKB-EC"/>
</dbReference>
<dbReference type="HAMAP" id="MF_00031">
    <property type="entry name" value="DNA_HJ_migration_RuvA"/>
    <property type="match status" value="1"/>
</dbReference>
<dbReference type="InterPro" id="IPR036267">
    <property type="entry name" value="RuvA_C_sf"/>
</dbReference>
<keyword evidence="9" id="KW-0378">Hydrolase</keyword>
<comment type="subunit">
    <text evidence="6">Homotetramer. Forms an RuvA(8)-RuvB(12)-Holliday junction (HJ) complex. HJ DNA is sandwiched between 2 RuvA tetramers; dsDNA enters through RuvA and exits via RuvB. An RuvB hexamer assembles on each DNA strand where it exits the tetramer. Each RuvB hexamer is contacted by two RuvA subunits (via domain III) on 2 adjacent RuvB subunits; this complex drives branch migration. In the full resolvosome a probable DNA-RuvA(4)-RuvB(12)-RuvC(2) complex forms which resolves the HJ.</text>
</comment>
<dbReference type="SUPFAM" id="SSF47781">
    <property type="entry name" value="RuvA domain 2-like"/>
    <property type="match status" value="1"/>
</dbReference>
<dbReference type="InterPro" id="IPR013849">
    <property type="entry name" value="DNA_helicase_Holl-junc_RuvA_I"/>
</dbReference>
<comment type="function">
    <text evidence="6">The RuvA-RuvB-RuvC complex processes Holliday junction (HJ) DNA during genetic recombination and DNA repair, while the RuvA-RuvB complex plays an important role in the rescue of blocked DNA replication forks via replication fork reversal (RFR). RuvA specifically binds to HJ cruciform DNA, conferring on it an open structure. The RuvB hexamer acts as an ATP-dependent pump, pulling dsDNA into and through the RuvAB complex. HJ branch migration allows RuvC to scan DNA until it finds its consensus sequence, where it cleaves and resolves the cruciform DNA.</text>
</comment>
<evidence type="ECO:0000256" key="3">
    <source>
        <dbReference type="ARBA" id="ARBA00023125"/>
    </source>
</evidence>
<keyword evidence="10" id="KW-1185">Reference proteome</keyword>
<dbReference type="Pfam" id="PF01330">
    <property type="entry name" value="RuvA_N"/>
    <property type="match status" value="1"/>
</dbReference>
<proteinExistence type="inferred from homology"/>
<accession>A0ABV7UKH4</accession>
<comment type="caution">
    <text evidence="6">Lacks conserved residue(s) required for the propagation of feature annotation.</text>
</comment>
<dbReference type="RefSeq" id="WP_191319155.1">
    <property type="nucleotide sequence ID" value="NZ_BNCG01000006.1"/>
</dbReference>
<dbReference type="SUPFAM" id="SSF46929">
    <property type="entry name" value="DNA helicase RuvA subunit, C-terminal domain"/>
    <property type="match status" value="1"/>
</dbReference>
<dbReference type="InterPro" id="IPR000085">
    <property type="entry name" value="RuvA"/>
</dbReference>
<comment type="caution">
    <text evidence="9">The sequence shown here is derived from an EMBL/GenBank/DDBJ whole genome shotgun (WGS) entry which is preliminary data.</text>
</comment>
<evidence type="ECO:0000313" key="10">
    <source>
        <dbReference type="Proteomes" id="UP001595704"/>
    </source>
</evidence>